<keyword evidence="2" id="KW-0963">Cytoplasm</keyword>
<dbReference type="InterPro" id="IPR025249">
    <property type="entry name" value="TF_NusA_KH_1st"/>
</dbReference>
<dbReference type="InterPro" id="IPR015946">
    <property type="entry name" value="KH_dom-like_a/b"/>
</dbReference>
<dbReference type="Gene3D" id="3.30.1480.10">
    <property type="entry name" value="NusA, N-terminal domain"/>
    <property type="match status" value="1"/>
</dbReference>
<keyword evidence="5" id="KW-0804">Transcription</keyword>
<evidence type="ECO:0000259" key="7">
    <source>
        <dbReference type="Pfam" id="PF08529"/>
    </source>
</evidence>
<dbReference type="Pfam" id="PF13184">
    <property type="entry name" value="KH_NusA_1st"/>
    <property type="match status" value="1"/>
</dbReference>
<keyword evidence="4" id="KW-0805">Transcription regulation</keyword>
<evidence type="ECO:0000259" key="8">
    <source>
        <dbReference type="Pfam" id="PF13184"/>
    </source>
</evidence>
<feature type="domain" description="NusA-like second KH" evidence="9">
    <location>
        <begin position="323"/>
        <end position="383"/>
    </location>
</feature>
<dbReference type="InterPro" id="IPR036555">
    <property type="entry name" value="NusA_N_sf"/>
</dbReference>
<dbReference type="RefSeq" id="WP_338822682.1">
    <property type="nucleotide sequence ID" value="NZ_CP148067.1"/>
</dbReference>
<protein>
    <submittedName>
        <fullName evidence="10">NusA N-terminal domain-containing protein</fullName>
    </submittedName>
</protein>
<evidence type="ECO:0000256" key="6">
    <source>
        <dbReference type="SAM" id="MobiDB-lite"/>
    </source>
</evidence>
<dbReference type="InterPro" id="IPR058582">
    <property type="entry name" value="KH_NusA_2nd"/>
</dbReference>
<dbReference type="Proteomes" id="UP001477443">
    <property type="component" value="Chromosome"/>
</dbReference>
<keyword evidence="3" id="KW-0694">RNA-binding</keyword>
<feature type="domain" description="Transcription factor NusA N-terminal" evidence="7">
    <location>
        <begin position="14"/>
        <end position="150"/>
    </location>
</feature>
<evidence type="ECO:0000259" key="9">
    <source>
        <dbReference type="Pfam" id="PF26594"/>
    </source>
</evidence>
<gene>
    <name evidence="10" type="ORF">WG617_00290</name>
</gene>
<dbReference type="PANTHER" id="PTHR22648:SF0">
    <property type="entry name" value="TRANSCRIPTION TERMINATION_ANTITERMINATION PROTEIN NUSA"/>
    <property type="match status" value="1"/>
</dbReference>
<feature type="compositionally biased region" description="Acidic residues" evidence="6">
    <location>
        <begin position="470"/>
        <end position="479"/>
    </location>
</feature>
<evidence type="ECO:0000256" key="2">
    <source>
        <dbReference type="ARBA" id="ARBA00022490"/>
    </source>
</evidence>
<organism evidence="10 11">
    <name type="scientific">Mycoplasmopsis felifaucium</name>
    <dbReference type="NCBI Taxonomy" id="35768"/>
    <lineage>
        <taxon>Bacteria</taxon>
        <taxon>Bacillati</taxon>
        <taxon>Mycoplasmatota</taxon>
        <taxon>Mycoplasmoidales</taxon>
        <taxon>Metamycoplasmataceae</taxon>
        <taxon>Mycoplasmopsis</taxon>
    </lineage>
</organism>
<evidence type="ECO:0000256" key="4">
    <source>
        <dbReference type="ARBA" id="ARBA00023015"/>
    </source>
</evidence>
<evidence type="ECO:0000256" key="5">
    <source>
        <dbReference type="ARBA" id="ARBA00023163"/>
    </source>
</evidence>
<dbReference type="SUPFAM" id="SSF69705">
    <property type="entry name" value="Transcription factor NusA, N-terminal domain"/>
    <property type="match status" value="1"/>
</dbReference>
<accession>A0ABZ2RPX1</accession>
<evidence type="ECO:0000313" key="11">
    <source>
        <dbReference type="Proteomes" id="UP001477443"/>
    </source>
</evidence>
<dbReference type="InterPro" id="IPR030842">
    <property type="entry name" value="TF_NusA_bacterial"/>
</dbReference>
<dbReference type="EMBL" id="CP148067">
    <property type="protein sequence ID" value="WXL29085.1"/>
    <property type="molecule type" value="Genomic_DNA"/>
</dbReference>
<sequence>MKKNNVLNSDKMWFQIIKGLVEKEDIPMDKLIKVLQDEVTRIIQKHLDPEAEIVFELDEEKEEVRVYNLKAPVVSDEYYEELVSLDPTNSLIYVSETEAKNIDPENCHDGDEVKVKIDLLNLKEGKKENKNNVLVAIKSSIQQAIKQLKKQEIFDKFSHRIGENIKVVFTTRNTNGSWNVQILEDGTPAYLPVSFISTKRSINPGTILPVVIESVENDAKLNQIVVSLDSPNIISEILKNSIPEIYDGLISISTMERIPGERTKVVFESNAGLSYDEIYGAIMGKDSSRIQTIIAEINKDLSNPKDFEKLDIIINTDNLVEKIRRAMAPSSVVDIVQKDVKSYYVIVSKDNLPLAIGKKGTNSLLASKITGVYLDVITTDKADELKLQYNKSNLNLSKTSVKKYSRPQTEKPSVHTTKRASRAISNIPMSLDGFDEDIRTYQEQEHDLFSTNELENLDFDELLKKHIESDEWSSNDDEEHTSTIDDLETSTNDEKLNVKEYQQAKETLKNFKVDNDLKSFGLDGEIDFGEFQDEDDWEV</sequence>
<evidence type="ECO:0000313" key="10">
    <source>
        <dbReference type="EMBL" id="WXL29085.1"/>
    </source>
</evidence>
<dbReference type="PANTHER" id="PTHR22648">
    <property type="entry name" value="TRANSCRIPTION TERMINATION FACTOR NUSA"/>
    <property type="match status" value="1"/>
</dbReference>
<feature type="region of interest" description="Disordered" evidence="6">
    <location>
        <begin position="470"/>
        <end position="497"/>
    </location>
</feature>
<dbReference type="InterPro" id="IPR009019">
    <property type="entry name" value="KH_sf_prok-type"/>
</dbReference>
<dbReference type="Gene3D" id="3.30.300.20">
    <property type="match status" value="2"/>
</dbReference>
<evidence type="ECO:0000256" key="1">
    <source>
        <dbReference type="ARBA" id="ARBA00022472"/>
    </source>
</evidence>
<dbReference type="InterPro" id="IPR013735">
    <property type="entry name" value="TF_NusA_N"/>
</dbReference>
<feature type="domain" description="Transcription factor NusA first KH" evidence="8">
    <location>
        <begin position="230"/>
        <end position="299"/>
    </location>
</feature>
<name>A0ABZ2RPX1_9BACT</name>
<keyword evidence="11" id="KW-1185">Reference proteome</keyword>
<evidence type="ECO:0000256" key="3">
    <source>
        <dbReference type="ARBA" id="ARBA00022884"/>
    </source>
</evidence>
<dbReference type="SUPFAM" id="SSF54814">
    <property type="entry name" value="Prokaryotic type KH domain (KH-domain type II)"/>
    <property type="match status" value="2"/>
</dbReference>
<dbReference type="Pfam" id="PF26594">
    <property type="entry name" value="KH_NusA_2nd"/>
    <property type="match status" value="1"/>
</dbReference>
<proteinExistence type="predicted"/>
<reference evidence="10" key="1">
    <citation type="submission" date="2024-03" db="EMBL/GenBank/DDBJ databases">
        <title>Complete genome sequence of Mycoplasma felifaucium Z921 isolated from the trachea of a cheetah.</title>
        <authorList>
            <person name="Spergser J."/>
        </authorList>
    </citation>
    <scope>NUCLEOTIDE SEQUENCE [LARGE SCALE GENOMIC DNA]</scope>
    <source>
        <strain evidence="10">Z921</strain>
    </source>
</reference>
<dbReference type="Pfam" id="PF08529">
    <property type="entry name" value="NusA_N"/>
    <property type="match status" value="1"/>
</dbReference>
<keyword evidence="1" id="KW-0806">Transcription termination</keyword>